<comment type="caution">
    <text evidence="3">The sequence shown here is derived from an EMBL/GenBank/DDBJ whole genome shotgun (WGS) entry which is preliminary data.</text>
</comment>
<keyword evidence="4" id="KW-1185">Reference proteome</keyword>
<dbReference type="OrthoDB" id="8596485at2"/>
<evidence type="ECO:0000313" key="3">
    <source>
        <dbReference type="EMBL" id="TJZ73108.1"/>
    </source>
</evidence>
<name>A0A4V5MRF0_9NEIS</name>
<reference evidence="3 4" key="1">
    <citation type="submission" date="2019-04" db="EMBL/GenBank/DDBJ databases">
        <title>Chitiniphilus eburnea sp. nov., a novel chitinolytic bacterium isolated from aquaculture sludge.</title>
        <authorList>
            <person name="Sheng M."/>
        </authorList>
    </citation>
    <scope>NUCLEOTIDE SEQUENCE [LARGE SCALE GENOMIC DNA]</scope>
    <source>
        <strain evidence="3 4">HX-2-15</strain>
    </source>
</reference>
<accession>A0A4V5MRF0</accession>
<sequence>MKKLMMTLVAFGFAGHVLASEAPAEADGKTVQEYKAKQAEQQKKSAQKKAKKKAADEQKNVDSAAKQ</sequence>
<proteinExistence type="predicted"/>
<feature type="chain" id="PRO_5020270933" description="Acid-shock protein" evidence="2">
    <location>
        <begin position="20"/>
        <end position="67"/>
    </location>
</feature>
<dbReference type="RefSeq" id="WP_136773666.1">
    <property type="nucleotide sequence ID" value="NZ_CP156074.1"/>
</dbReference>
<feature type="compositionally biased region" description="Basic and acidic residues" evidence="1">
    <location>
        <begin position="26"/>
        <end position="43"/>
    </location>
</feature>
<protein>
    <recommendedName>
        <fullName evidence="5">Acid-shock protein</fullName>
    </recommendedName>
</protein>
<gene>
    <name evidence="3" type="ORF">FAZ21_11960</name>
</gene>
<feature type="region of interest" description="Disordered" evidence="1">
    <location>
        <begin position="24"/>
        <end position="67"/>
    </location>
</feature>
<dbReference type="Proteomes" id="UP000310016">
    <property type="component" value="Unassembled WGS sequence"/>
</dbReference>
<evidence type="ECO:0000313" key="4">
    <source>
        <dbReference type="Proteomes" id="UP000310016"/>
    </source>
</evidence>
<dbReference type="AlphaFoldDB" id="A0A4V5MRF0"/>
<dbReference type="EMBL" id="SUMF01000012">
    <property type="protein sequence ID" value="TJZ73108.1"/>
    <property type="molecule type" value="Genomic_DNA"/>
</dbReference>
<keyword evidence="2" id="KW-0732">Signal</keyword>
<evidence type="ECO:0000256" key="2">
    <source>
        <dbReference type="SAM" id="SignalP"/>
    </source>
</evidence>
<evidence type="ECO:0000256" key="1">
    <source>
        <dbReference type="SAM" id="MobiDB-lite"/>
    </source>
</evidence>
<feature type="signal peptide" evidence="2">
    <location>
        <begin position="1"/>
        <end position="19"/>
    </location>
</feature>
<evidence type="ECO:0008006" key="5">
    <source>
        <dbReference type="Google" id="ProtNLM"/>
    </source>
</evidence>
<organism evidence="3 4">
    <name type="scientific">Chitiniphilus eburneus</name>
    <dbReference type="NCBI Taxonomy" id="2571148"/>
    <lineage>
        <taxon>Bacteria</taxon>
        <taxon>Pseudomonadati</taxon>
        <taxon>Pseudomonadota</taxon>
        <taxon>Betaproteobacteria</taxon>
        <taxon>Neisseriales</taxon>
        <taxon>Chitinibacteraceae</taxon>
        <taxon>Chitiniphilus</taxon>
    </lineage>
</organism>